<evidence type="ECO:0000256" key="4">
    <source>
        <dbReference type="ARBA" id="ARBA00004555"/>
    </source>
</evidence>
<keyword evidence="9" id="KW-0256">Endoplasmic reticulum</keyword>
<keyword evidence="11" id="KW-0496">Mitochondrion</keyword>
<keyword evidence="8" id="KW-0547">Nucleotide-binding</keyword>
<dbReference type="AlphaFoldDB" id="A0ABD0RGS4"/>
<keyword evidence="7" id="KW-0677">Repeat</keyword>
<dbReference type="PANTHER" id="PTHR10903">
    <property type="entry name" value="GTPASE, IMAP FAMILY MEMBER-RELATED"/>
    <property type="match status" value="1"/>
</dbReference>
<keyword evidence="12" id="KW-0342">GTP-binding</keyword>
<gene>
    <name evidence="18" type="ORF">M9458_006292</name>
</gene>
<dbReference type="GO" id="GO:0005794">
    <property type="term" value="C:Golgi apparatus"/>
    <property type="evidence" value="ECO:0007669"/>
    <property type="project" value="UniProtKB-SubCell"/>
</dbReference>
<evidence type="ECO:0000256" key="3">
    <source>
        <dbReference type="ARBA" id="ARBA00004514"/>
    </source>
</evidence>
<protein>
    <recommendedName>
        <fullName evidence="14">GTPase IMAP family member 8</fullName>
    </recommendedName>
    <alternativeName>
        <fullName evidence="15">Immune-associated nucleotide-binding protein 9</fullName>
    </alternativeName>
</protein>
<evidence type="ECO:0000256" key="16">
    <source>
        <dbReference type="SAM" id="MobiDB-lite"/>
    </source>
</evidence>
<dbReference type="Gene3D" id="3.40.50.300">
    <property type="entry name" value="P-loop containing nucleotide triphosphate hydrolases"/>
    <property type="match status" value="1"/>
</dbReference>
<dbReference type="PROSITE" id="PS51720">
    <property type="entry name" value="G_AIG1"/>
    <property type="match status" value="1"/>
</dbReference>
<comment type="subcellular location">
    <subcellularLocation>
        <location evidence="3">Cytoplasm</location>
        <location evidence="3">Cytosol</location>
    </subcellularLocation>
    <subcellularLocation>
        <location evidence="2">Endoplasmic reticulum</location>
    </subcellularLocation>
    <subcellularLocation>
        <location evidence="4">Golgi apparatus</location>
    </subcellularLocation>
    <subcellularLocation>
        <location evidence="1">Mitochondrion</location>
    </subcellularLocation>
</comment>
<dbReference type="GO" id="GO:0005783">
    <property type="term" value="C:endoplasmic reticulum"/>
    <property type="evidence" value="ECO:0007669"/>
    <property type="project" value="UniProtKB-SubCell"/>
</dbReference>
<proteinExistence type="inferred from homology"/>
<feature type="region of interest" description="Disordered" evidence="16">
    <location>
        <begin position="179"/>
        <end position="248"/>
    </location>
</feature>
<dbReference type="GO" id="GO:0005525">
    <property type="term" value="F:GTP binding"/>
    <property type="evidence" value="ECO:0007669"/>
    <property type="project" value="UniProtKB-KW"/>
</dbReference>
<evidence type="ECO:0000313" key="18">
    <source>
        <dbReference type="EMBL" id="KAL0197752.1"/>
    </source>
</evidence>
<name>A0ABD0RGS4_CIRMR</name>
<dbReference type="GO" id="GO:0005829">
    <property type="term" value="C:cytosol"/>
    <property type="evidence" value="ECO:0007669"/>
    <property type="project" value="UniProtKB-SubCell"/>
</dbReference>
<evidence type="ECO:0000256" key="11">
    <source>
        <dbReference type="ARBA" id="ARBA00023128"/>
    </source>
</evidence>
<evidence type="ECO:0000256" key="6">
    <source>
        <dbReference type="ARBA" id="ARBA00022490"/>
    </source>
</evidence>
<dbReference type="InterPro" id="IPR027417">
    <property type="entry name" value="P-loop_NTPase"/>
</dbReference>
<evidence type="ECO:0000313" key="19">
    <source>
        <dbReference type="Proteomes" id="UP001529510"/>
    </source>
</evidence>
<dbReference type="PANTHER" id="PTHR10903:SF188">
    <property type="entry name" value="GTPASE IMAP FAMILY MEMBER 2-LIKE-RELATED"/>
    <property type="match status" value="1"/>
</dbReference>
<dbReference type="InterPro" id="IPR006703">
    <property type="entry name" value="G_AIG1"/>
</dbReference>
<comment type="caution">
    <text evidence="18">The sequence shown here is derived from an EMBL/GenBank/DDBJ whole genome shotgun (WGS) entry which is preliminary data.</text>
</comment>
<comment type="similarity">
    <text evidence="5">Belongs to the TRAFAC class TrmE-Era-EngA-EngB-Septin-like GTPase superfamily. AIG1/Toc34/Toc159-like paraseptin GTPase family. IAN subfamily.</text>
</comment>
<sequence>METLKIVLLGKQGAGKSASGNTLLGTHPFHTAPNSERVTRGCSMSMSTVDKQKITVIDTPGWCDSSRFEIIEFINMHKPHVFLLVLPIGRFTKEEINTVMNILKEFGDEVTKYMVVLFTKGDELEERPIEDYLKELHPELKKIIRVCAGRCHVFNNRNKEDRQQVSLLLKKMNEMVKNEKNEEKRYTEAMYNKNKTQHRNERENSVLKNRNQKKKKKKKEEEEEKKKKKKKKQKKKKKREKEKHWMTE</sequence>
<evidence type="ECO:0000256" key="2">
    <source>
        <dbReference type="ARBA" id="ARBA00004240"/>
    </source>
</evidence>
<dbReference type="SUPFAM" id="SSF52540">
    <property type="entry name" value="P-loop containing nucleoside triphosphate hydrolases"/>
    <property type="match status" value="1"/>
</dbReference>
<evidence type="ECO:0000259" key="17">
    <source>
        <dbReference type="PROSITE" id="PS51720"/>
    </source>
</evidence>
<dbReference type="GO" id="GO:0005739">
    <property type="term" value="C:mitochondrion"/>
    <property type="evidence" value="ECO:0007669"/>
    <property type="project" value="UniProtKB-SubCell"/>
</dbReference>
<dbReference type="EMBL" id="JAMKFB020000003">
    <property type="protein sequence ID" value="KAL0197752.1"/>
    <property type="molecule type" value="Genomic_DNA"/>
</dbReference>
<evidence type="ECO:0000256" key="13">
    <source>
        <dbReference type="ARBA" id="ARBA00056809"/>
    </source>
</evidence>
<accession>A0ABD0RGS4</accession>
<dbReference type="Pfam" id="PF04548">
    <property type="entry name" value="AIG1"/>
    <property type="match status" value="1"/>
</dbReference>
<dbReference type="InterPro" id="IPR045058">
    <property type="entry name" value="GIMA/IAN/Toc"/>
</dbReference>
<dbReference type="Proteomes" id="UP001529510">
    <property type="component" value="Unassembled WGS sequence"/>
</dbReference>
<feature type="domain" description="AIG1-type G" evidence="17">
    <location>
        <begin position="1"/>
        <end position="195"/>
    </location>
</feature>
<evidence type="ECO:0000256" key="9">
    <source>
        <dbReference type="ARBA" id="ARBA00022824"/>
    </source>
</evidence>
<dbReference type="FunFam" id="3.40.50.300:FF:000536">
    <property type="entry name" value="GTPase IMAP family member 8"/>
    <property type="match status" value="1"/>
</dbReference>
<evidence type="ECO:0000256" key="1">
    <source>
        <dbReference type="ARBA" id="ARBA00004173"/>
    </source>
</evidence>
<keyword evidence="6" id="KW-0963">Cytoplasm</keyword>
<comment type="function">
    <text evidence="13">Exerts an anti-apoptotic effect in the immune system and is involved in responses to infections.</text>
</comment>
<evidence type="ECO:0000256" key="15">
    <source>
        <dbReference type="ARBA" id="ARBA00077278"/>
    </source>
</evidence>
<evidence type="ECO:0000256" key="12">
    <source>
        <dbReference type="ARBA" id="ARBA00023134"/>
    </source>
</evidence>
<keyword evidence="10" id="KW-0333">Golgi apparatus</keyword>
<feature type="compositionally biased region" description="Basic residues" evidence="16">
    <location>
        <begin position="226"/>
        <end position="241"/>
    </location>
</feature>
<evidence type="ECO:0000256" key="10">
    <source>
        <dbReference type="ARBA" id="ARBA00023034"/>
    </source>
</evidence>
<organism evidence="18 19">
    <name type="scientific">Cirrhinus mrigala</name>
    <name type="common">Mrigala</name>
    <dbReference type="NCBI Taxonomy" id="683832"/>
    <lineage>
        <taxon>Eukaryota</taxon>
        <taxon>Metazoa</taxon>
        <taxon>Chordata</taxon>
        <taxon>Craniata</taxon>
        <taxon>Vertebrata</taxon>
        <taxon>Euteleostomi</taxon>
        <taxon>Actinopterygii</taxon>
        <taxon>Neopterygii</taxon>
        <taxon>Teleostei</taxon>
        <taxon>Ostariophysi</taxon>
        <taxon>Cypriniformes</taxon>
        <taxon>Cyprinidae</taxon>
        <taxon>Labeoninae</taxon>
        <taxon>Labeonini</taxon>
        <taxon>Cirrhinus</taxon>
    </lineage>
</organism>
<reference evidence="18 19" key="1">
    <citation type="submission" date="2024-05" db="EMBL/GenBank/DDBJ databases">
        <title>Genome sequencing and assembly of Indian major carp, Cirrhinus mrigala (Hamilton, 1822).</title>
        <authorList>
            <person name="Mohindra V."/>
            <person name="Chowdhury L.M."/>
            <person name="Lal K."/>
            <person name="Jena J.K."/>
        </authorList>
    </citation>
    <scope>NUCLEOTIDE SEQUENCE [LARGE SCALE GENOMIC DNA]</scope>
    <source>
        <strain evidence="18">CM1030</strain>
        <tissue evidence="18">Blood</tissue>
    </source>
</reference>
<evidence type="ECO:0000256" key="14">
    <source>
        <dbReference type="ARBA" id="ARBA00073539"/>
    </source>
</evidence>
<evidence type="ECO:0000256" key="8">
    <source>
        <dbReference type="ARBA" id="ARBA00022741"/>
    </source>
</evidence>
<evidence type="ECO:0000256" key="7">
    <source>
        <dbReference type="ARBA" id="ARBA00022737"/>
    </source>
</evidence>
<keyword evidence="19" id="KW-1185">Reference proteome</keyword>
<evidence type="ECO:0000256" key="5">
    <source>
        <dbReference type="ARBA" id="ARBA00008535"/>
    </source>
</evidence>